<comment type="caution">
    <text evidence="2">The sequence shown here is derived from an EMBL/GenBank/DDBJ whole genome shotgun (WGS) entry which is preliminary data.</text>
</comment>
<dbReference type="RefSeq" id="XP_007766967.1">
    <property type="nucleotide sequence ID" value="XM_007768777.1"/>
</dbReference>
<gene>
    <name evidence="2" type="ORF">CONPUDRAFT_164118</name>
</gene>
<proteinExistence type="predicted"/>
<dbReference type="GeneID" id="19205059"/>
<feature type="compositionally biased region" description="Low complexity" evidence="1">
    <location>
        <begin position="1"/>
        <end position="15"/>
    </location>
</feature>
<feature type="compositionally biased region" description="Acidic residues" evidence="1">
    <location>
        <begin position="48"/>
        <end position="57"/>
    </location>
</feature>
<evidence type="ECO:0000256" key="1">
    <source>
        <dbReference type="SAM" id="MobiDB-lite"/>
    </source>
</evidence>
<dbReference type="AlphaFoldDB" id="A0A5M3MVP6"/>
<sequence>MSRSPSVSPSQSARIAPPPRPSSRSEQLLRNTLRKDDAIRSRAPTTLYDDDDCECENLDALISRHRRNSAASASSSSSPPPRNPRTVYTTNDDEQNEYAQLIRSNSAGASSRRPTHRSRQSLPDSRTSLSYIGQDQYNEKTFASAQLHSRLTRAVHQPQHDSLESSPPSSPRSFLNSRSNSRGTMQSDSTGITVPEKEEYSVNHPSQHRYGRSYSSAGAHAPMQAGTSSSPSQLRTPSSPWHTIPLPPSPPAPSQRLPSMSPVSKRRSAIGDSFSMHKHPHARVRTTPGGPQTEEFDAQTALLACRDLQGYVSFANVAGLGAPADLDMTESPIEQRSQPWVMRVMRSVF</sequence>
<dbReference type="Proteomes" id="UP000053558">
    <property type="component" value="Unassembled WGS sequence"/>
</dbReference>
<dbReference type="EMBL" id="JH711576">
    <property type="protein sequence ID" value="EIW83120.1"/>
    <property type="molecule type" value="Genomic_DNA"/>
</dbReference>
<feature type="compositionally biased region" description="Polar residues" evidence="1">
    <location>
        <begin position="183"/>
        <end position="192"/>
    </location>
</feature>
<evidence type="ECO:0000313" key="3">
    <source>
        <dbReference type="Proteomes" id="UP000053558"/>
    </source>
</evidence>
<dbReference type="KEGG" id="cput:CONPUDRAFT_164118"/>
<protein>
    <submittedName>
        <fullName evidence="2">Uncharacterized protein</fullName>
    </submittedName>
</protein>
<feature type="region of interest" description="Disordered" evidence="1">
    <location>
        <begin position="1"/>
        <end position="127"/>
    </location>
</feature>
<evidence type="ECO:0000313" key="2">
    <source>
        <dbReference type="EMBL" id="EIW83120.1"/>
    </source>
</evidence>
<organism evidence="2 3">
    <name type="scientific">Coniophora puteana (strain RWD-64-598)</name>
    <name type="common">Brown rot fungus</name>
    <dbReference type="NCBI Taxonomy" id="741705"/>
    <lineage>
        <taxon>Eukaryota</taxon>
        <taxon>Fungi</taxon>
        <taxon>Dikarya</taxon>
        <taxon>Basidiomycota</taxon>
        <taxon>Agaricomycotina</taxon>
        <taxon>Agaricomycetes</taxon>
        <taxon>Agaricomycetidae</taxon>
        <taxon>Boletales</taxon>
        <taxon>Coniophorineae</taxon>
        <taxon>Coniophoraceae</taxon>
        <taxon>Coniophora</taxon>
    </lineage>
</organism>
<feature type="compositionally biased region" description="Low complexity" evidence="1">
    <location>
        <begin position="228"/>
        <end position="240"/>
    </location>
</feature>
<name>A0A5M3MVP6_CONPW</name>
<dbReference type="OrthoDB" id="3067719at2759"/>
<feature type="region of interest" description="Disordered" evidence="1">
    <location>
        <begin position="152"/>
        <end position="267"/>
    </location>
</feature>
<dbReference type="OMA" id="CHTTLAR"/>
<keyword evidence="3" id="KW-1185">Reference proteome</keyword>
<reference evidence="3" key="1">
    <citation type="journal article" date="2012" name="Science">
        <title>The Paleozoic origin of enzymatic lignin decomposition reconstructed from 31 fungal genomes.</title>
        <authorList>
            <person name="Floudas D."/>
            <person name="Binder M."/>
            <person name="Riley R."/>
            <person name="Barry K."/>
            <person name="Blanchette R.A."/>
            <person name="Henrissat B."/>
            <person name="Martinez A.T."/>
            <person name="Otillar R."/>
            <person name="Spatafora J.W."/>
            <person name="Yadav J.S."/>
            <person name="Aerts A."/>
            <person name="Benoit I."/>
            <person name="Boyd A."/>
            <person name="Carlson A."/>
            <person name="Copeland A."/>
            <person name="Coutinho P.M."/>
            <person name="de Vries R.P."/>
            <person name="Ferreira P."/>
            <person name="Findley K."/>
            <person name="Foster B."/>
            <person name="Gaskell J."/>
            <person name="Glotzer D."/>
            <person name="Gorecki P."/>
            <person name="Heitman J."/>
            <person name="Hesse C."/>
            <person name="Hori C."/>
            <person name="Igarashi K."/>
            <person name="Jurgens J.A."/>
            <person name="Kallen N."/>
            <person name="Kersten P."/>
            <person name="Kohler A."/>
            <person name="Kuees U."/>
            <person name="Kumar T.K.A."/>
            <person name="Kuo A."/>
            <person name="LaButti K."/>
            <person name="Larrondo L.F."/>
            <person name="Lindquist E."/>
            <person name="Ling A."/>
            <person name="Lombard V."/>
            <person name="Lucas S."/>
            <person name="Lundell T."/>
            <person name="Martin R."/>
            <person name="McLaughlin D.J."/>
            <person name="Morgenstern I."/>
            <person name="Morin E."/>
            <person name="Murat C."/>
            <person name="Nagy L.G."/>
            <person name="Nolan M."/>
            <person name="Ohm R.A."/>
            <person name="Patyshakuliyeva A."/>
            <person name="Rokas A."/>
            <person name="Ruiz-Duenas F.J."/>
            <person name="Sabat G."/>
            <person name="Salamov A."/>
            <person name="Samejima M."/>
            <person name="Schmutz J."/>
            <person name="Slot J.C."/>
            <person name="St John F."/>
            <person name="Stenlid J."/>
            <person name="Sun H."/>
            <person name="Sun S."/>
            <person name="Syed K."/>
            <person name="Tsang A."/>
            <person name="Wiebenga A."/>
            <person name="Young D."/>
            <person name="Pisabarro A."/>
            <person name="Eastwood D.C."/>
            <person name="Martin F."/>
            <person name="Cullen D."/>
            <person name="Grigoriev I.V."/>
            <person name="Hibbett D.S."/>
        </authorList>
    </citation>
    <scope>NUCLEOTIDE SEQUENCE [LARGE SCALE GENOMIC DNA]</scope>
    <source>
        <strain evidence="3">RWD-64-598 SS2</strain>
    </source>
</reference>
<accession>A0A5M3MVP6</accession>
<feature type="compositionally biased region" description="Low complexity" evidence="1">
    <location>
        <begin position="164"/>
        <end position="182"/>
    </location>
</feature>